<feature type="domain" description="Transposase IS30-like HTH" evidence="3">
    <location>
        <begin position="2"/>
        <end position="40"/>
    </location>
</feature>
<feature type="compositionally biased region" description="Basic residues" evidence="1">
    <location>
        <begin position="53"/>
        <end position="63"/>
    </location>
</feature>
<dbReference type="AlphaFoldDB" id="A0A931GQM3"/>
<name>A0A931GQM3_9ACTN</name>
<dbReference type="InterPro" id="IPR051917">
    <property type="entry name" value="Transposase-Integrase"/>
</dbReference>
<dbReference type="PANTHER" id="PTHR10948">
    <property type="entry name" value="TRANSPOSASE"/>
    <property type="match status" value="1"/>
</dbReference>
<dbReference type="InterPro" id="IPR000835">
    <property type="entry name" value="HTH_MarR-typ"/>
</dbReference>
<dbReference type="Proteomes" id="UP000614047">
    <property type="component" value="Unassembled WGS sequence"/>
</dbReference>
<reference evidence="4" key="1">
    <citation type="submission" date="2020-11" db="EMBL/GenBank/DDBJ databases">
        <title>Sequencing the genomes of 1000 actinobacteria strains.</title>
        <authorList>
            <person name="Klenk H.-P."/>
        </authorList>
    </citation>
    <scope>NUCLEOTIDE SEQUENCE</scope>
    <source>
        <strain evidence="4">DSM 43175</strain>
    </source>
</reference>
<evidence type="ECO:0000256" key="1">
    <source>
        <dbReference type="SAM" id="MobiDB-lite"/>
    </source>
</evidence>
<dbReference type="Gene3D" id="1.10.10.10">
    <property type="entry name" value="Winged helix-like DNA-binding domain superfamily/Winged helix DNA-binding domain"/>
    <property type="match status" value="1"/>
</dbReference>
<dbReference type="GO" id="GO:0003677">
    <property type="term" value="F:DNA binding"/>
    <property type="evidence" value="ECO:0007669"/>
    <property type="project" value="UniProtKB-KW"/>
</dbReference>
<dbReference type="InterPro" id="IPR036390">
    <property type="entry name" value="WH_DNA-bd_sf"/>
</dbReference>
<dbReference type="RefSeq" id="WP_420535428.1">
    <property type="nucleotide sequence ID" value="NZ_BAABES010000002.1"/>
</dbReference>
<accession>A0A931GQM3</accession>
<evidence type="ECO:0000259" key="3">
    <source>
        <dbReference type="Pfam" id="PF13936"/>
    </source>
</evidence>
<evidence type="ECO:0000313" key="5">
    <source>
        <dbReference type="Proteomes" id="UP000614047"/>
    </source>
</evidence>
<evidence type="ECO:0000313" key="4">
    <source>
        <dbReference type="EMBL" id="MBG6091896.1"/>
    </source>
</evidence>
<sequence length="307" mass="33034">MTHEERRHIASGLAEGLGYAEIARRLGRPTSTVSREVARNGGSGGYRADRAHRATARRARRHGTAPARGTPVARDAHGRDPRVARAFAERLAGLMVRTGLPRMAARVLACLVTTDSGALTAAELVRRLEVSSASVSKAVGYLEGLEVVRRERDPRRRRERYVIDDDVWLRTWLTSARTNAMWAAAARRGAEVLGVTTPAGARLEHMALFFARLSADMSGGSSAAAAADDALTVLAALVQAGAPLTADRLAAALGWPPGRVAAALHEGERHPEITDPLVLRRTAPGLYAAGARPERLTTRQRHALRRP</sequence>
<keyword evidence="5" id="KW-1185">Reference proteome</keyword>
<dbReference type="EMBL" id="JADOUA010000001">
    <property type="protein sequence ID" value="MBG6091896.1"/>
    <property type="molecule type" value="Genomic_DNA"/>
</dbReference>
<dbReference type="SUPFAM" id="SSF46785">
    <property type="entry name" value="Winged helix' DNA-binding domain"/>
    <property type="match status" value="1"/>
</dbReference>
<proteinExistence type="predicted"/>
<evidence type="ECO:0000259" key="2">
    <source>
        <dbReference type="Pfam" id="PF12802"/>
    </source>
</evidence>
<feature type="region of interest" description="Disordered" evidence="1">
    <location>
        <begin position="29"/>
        <end position="80"/>
    </location>
</feature>
<organism evidence="4 5">
    <name type="scientific">Actinomadura viridis</name>
    <dbReference type="NCBI Taxonomy" id="58110"/>
    <lineage>
        <taxon>Bacteria</taxon>
        <taxon>Bacillati</taxon>
        <taxon>Actinomycetota</taxon>
        <taxon>Actinomycetes</taxon>
        <taxon>Streptosporangiales</taxon>
        <taxon>Thermomonosporaceae</taxon>
        <taxon>Actinomadura</taxon>
    </lineage>
</organism>
<dbReference type="GO" id="GO:0003700">
    <property type="term" value="F:DNA-binding transcription factor activity"/>
    <property type="evidence" value="ECO:0007669"/>
    <property type="project" value="InterPro"/>
</dbReference>
<protein>
    <submittedName>
        <fullName evidence="4">DNA-binding transcriptional regulator GbsR (MarR family)</fullName>
    </submittedName>
</protein>
<keyword evidence="4" id="KW-0238">DNA-binding</keyword>
<gene>
    <name evidence="4" type="ORF">IW256_006009</name>
</gene>
<dbReference type="InterPro" id="IPR036388">
    <property type="entry name" value="WH-like_DNA-bd_sf"/>
</dbReference>
<feature type="domain" description="HTH marR-type" evidence="2">
    <location>
        <begin position="99"/>
        <end position="159"/>
    </location>
</feature>
<dbReference type="Pfam" id="PF13936">
    <property type="entry name" value="HTH_38"/>
    <property type="match status" value="1"/>
</dbReference>
<comment type="caution">
    <text evidence="4">The sequence shown here is derived from an EMBL/GenBank/DDBJ whole genome shotgun (WGS) entry which is preliminary data.</text>
</comment>
<dbReference type="InterPro" id="IPR025246">
    <property type="entry name" value="IS30-like_HTH"/>
</dbReference>
<dbReference type="GO" id="GO:0004803">
    <property type="term" value="F:transposase activity"/>
    <property type="evidence" value="ECO:0007669"/>
    <property type="project" value="TreeGrafter"/>
</dbReference>
<dbReference type="GO" id="GO:0032196">
    <property type="term" value="P:transposition"/>
    <property type="evidence" value="ECO:0007669"/>
    <property type="project" value="TreeGrafter"/>
</dbReference>
<dbReference type="GO" id="GO:0005829">
    <property type="term" value="C:cytosol"/>
    <property type="evidence" value="ECO:0007669"/>
    <property type="project" value="TreeGrafter"/>
</dbReference>
<dbReference type="Pfam" id="PF12802">
    <property type="entry name" value="MarR_2"/>
    <property type="match status" value="1"/>
</dbReference>
<dbReference type="PANTHER" id="PTHR10948:SF23">
    <property type="entry name" value="TRANSPOSASE INSI FOR INSERTION SEQUENCE ELEMENT IS30A-RELATED"/>
    <property type="match status" value="1"/>
</dbReference>